<protein>
    <recommendedName>
        <fullName evidence="3">DUF3795 domain-containing protein</fullName>
    </recommendedName>
</protein>
<keyword evidence="2" id="KW-1185">Reference proteome</keyword>
<evidence type="ECO:0008006" key="3">
    <source>
        <dbReference type="Google" id="ProtNLM"/>
    </source>
</evidence>
<dbReference type="AlphaFoldDB" id="I4C3B9"/>
<dbReference type="PATRIC" id="fig|706587.4.peg.1545"/>
<dbReference type="Pfam" id="PF12675">
    <property type="entry name" value="DUF3795"/>
    <property type="match status" value="1"/>
</dbReference>
<dbReference type="OrthoDB" id="9803966at2"/>
<sequence>MSGMIACCGLVCSSCPSFLATQNDDDVARAKTAALYAEKFGLNFKPEEINCDGCLTTGGRQISYCRVCKIRECCIEKGLTNCASCAGAPCEDLLAFHKFSPEAKASFDALKK</sequence>
<dbReference type="InterPro" id="IPR024227">
    <property type="entry name" value="DUF3795"/>
</dbReference>
<dbReference type="STRING" id="706587.Desti_1347"/>
<dbReference type="Proteomes" id="UP000006055">
    <property type="component" value="Chromosome"/>
</dbReference>
<dbReference type="RefSeq" id="WP_014809211.1">
    <property type="nucleotide sequence ID" value="NC_018025.1"/>
</dbReference>
<reference evidence="2" key="1">
    <citation type="submission" date="2012-06" db="EMBL/GenBank/DDBJ databases">
        <title>Complete sequence of chromosome of Desulfomonile tiedjei DSM 6799.</title>
        <authorList>
            <person name="Lucas S."/>
            <person name="Copeland A."/>
            <person name="Lapidus A."/>
            <person name="Glavina del Rio T."/>
            <person name="Dalin E."/>
            <person name="Tice H."/>
            <person name="Bruce D."/>
            <person name="Goodwin L."/>
            <person name="Pitluck S."/>
            <person name="Peters L."/>
            <person name="Ovchinnikova G."/>
            <person name="Zeytun A."/>
            <person name="Lu M."/>
            <person name="Kyrpides N."/>
            <person name="Mavromatis K."/>
            <person name="Ivanova N."/>
            <person name="Brettin T."/>
            <person name="Detter J.C."/>
            <person name="Han C."/>
            <person name="Larimer F."/>
            <person name="Land M."/>
            <person name="Hauser L."/>
            <person name="Markowitz V."/>
            <person name="Cheng J.-F."/>
            <person name="Hugenholtz P."/>
            <person name="Woyke T."/>
            <person name="Wu D."/>
            <person name="Spring S."/>
            <person name="Schroeder M."/>
            <person name="Brambilla E."/>
            <person name="Klenk H.-P."/>
            <person name="Eisen J.A."/>
        </authorList>
    </citation>
    <scope>NUCLEOTIDE SEQUENCE [LARGE SCALE GENOMIC DNA]</scope>
    <source>
        <strain evidence="2">ATCC 49306 / DSM 6799 / DCB-1</strain>
    </source>
</reference>
<dbReference type="EMBL" id="CP003360">
    <property type="protein sequence ID" value="AFM24060.1"/>
    <property type="molecule type" value="Genomic_DNA"/>
</dbReference>
<organism evidence="1 2">
    <name type="scientific">Desulfomonile tiedjei (strain ATCC 49306 / DSM 6799 / DCB-1)</name>
    <dbReference type="NCBI Taxonomy" id="706587"/>
    <lineage>
        <taxon>Bacteria</taxon>
        <taxon>Pseudomonadati</taxon>
        <taxon>Thermodesulfobacteriota</taxon>
        <taxon>Desulfomonilia</taxon>
        <taxon>Desulfomonilales</taxon>
        <taxon>Desulfomonilaceae</taxon>
        <taxon>Desulfomonile</taxon>
    </lineage>
</organism>
<dbReference type="KEGG" id="dti:Desti_1347"/>
<dbReference type="eggNOG" id="ENOG5032UMQ">
    <property type="taxonomic scope" value="Bacteria"/>
</dbReference>
<dbReference type="HOGENOM" id="CLU_168035_0_0_7"/>
<evidence type="ECO:0000313" key="1">
    <source>
        <dbReference type="EMBL" id="AFM24060.1"/>
    </source>
</evidence>
<accession>I4C3B9</accession>
<name>I4C3B9_DESTA</name>
<proteinExistence type="predicted"/>
<evidence type="ECO:0000313" key="2">
    <source>
        <dbReference type="Proteomes" id="UP000006055"/>
    </source>
</evidence>
<gene>
    <name evidence="1" type="ordered locus">Desti_1347</name>
</gene>